<organism evidence="2 3">
    <name type="scientific">Castanea mollissima</name>
    <name type="common">Chinese chestnut</name>
    <dbReference type="NCBI Taxonomy" id="60419"/>
    <lineage>
        <taxon>Eukaryota</taxon>
        <taxon>Viridiplantae</taxon>
        <taxon>Streptophyta</taxon>
        <taxon>Embryophyta</taxon>
        <taxon>Tracheophyta</taxon>
        <taxon>Spermatophyta</taxon>
        <taxon>Magnoliopsida</taxon>
        <taxon>eudicotyledons</taxon>
        <taxon>Gunneridae</taxon>
        <taxon>Pentapetalae</taxon>
        <taxon>rosids</taxon>
        <taxon>fabids</taxon>
        <taxon>Fagales</taxon>
        <taxon>Fagaceae</taxon>
        <taxon>Castanea</taxon>
    </lineage>
</organism>
<evidence type="ECO:0008006" key="4">
    <source>
        <dbReference type="Google" id="ProtNLM"/>
    </source>
</evidence>
<name>A0A8J4RLJ8_9ROSI</name>
<reference evidence="2" key="1">
    <citation type="submission" date="2020-03" db="EMBL/GenBank/DDBJ databases">
        <title>Castanea mollissima Vanexum genome sequencing.</title>
        <authorList>
            <person name="Staton M."/>
        </authorList>
    </citation>
    <scope>NUCLEOTIDE SEQUENCE</scope>
    <source>
        <tissue evidence="2">Leaf</tissue>
    </source>
</reference>
<dbReference type="Pfam" id="PF02545">
    <property type="entry name" value="Maf"/>
    <property type="match status" value="1"/>
</dbReference>
<dbReference type="PANTHER" id="PTHR43213:SF14">
    <property type="entry name" value="MAF-LIKE PROTEIN"/>
    <property type="match status" value="1"/>
</dbReference>
<accession>A0A8J4RLJ8</accession>
<keyword evidence="3" id="KW-1185">Reference proteome</keyword>
<evidence type="ECO:0000313" key="3">
    <source>
        <dbReference type="Proteomes" id="UP000737018"/>
    </source>
</evidence>
<dbReference type="PANTHER" id="PTHR43213">
    <property type="entry name" value="BIFUNCTIONAL DTTP/UTP PYROPHOSPHATASE/METHYLTRANSFERASE PROTEIN-RELATED"/>
    <property type="match status" value="1"/>
</dbReference>
<dbReference type="Gene3D" id="3.90.950.10">
    <property type="match status" value="1"/>
</dbReference>
<dbReference type="OrthoDB" id="10267058at2759"/>
<comment type="caution">
    <text evidence="2">The sequence shown here is derived from an EMBL/GenBank/DDBJ whole genome shotgun (WGS) entry which is preliminary data.</text>
</comment>
<gene>
    <name evidence="2" type="ORF">CMV_005389</name>
</gene>
<dbReference type="AlphaFoldDB" id="A0A8J4RLJ8"/>
<dbReference type="SUPFAM" id="SSF52972">
    <property type="entry name" value="ITPase-like"/>
    <property type="match status" value="1"/>
</dbReference>
<dbReference type="EMBL" id="JRKL02000481">
    <property type="protein sequence ID" value="KAF3970959.1"/>
    <property type="molecule type" value="Genomic_DNA"/>
</dbReference>
<dbReference type="InterPro" id="IPR029001">
    <property type="entry name" value="ITPase-like_fam"/>
</dbReference>
<protein>
    <recommendedName>
        <fullName evidence="4">Maf-like protein</fullName>
    </recommendedName>
</protein>
<evidence type="ECO:0000313" key="2">
    <source>
        <dbReference type="EMBL" id="KAF3970959.1"/>
    </source>
</evidence>
<evidence type="ECO:0000256" key="1">
    <source>
        <dbReference type="ARBA" id="ARBA00022801"/>
    </source>
</evidence>
<dbReference type="Proteomes" id="UP000737018">
    <property type="component" value="Unassembled WGS sequence"/>
</dbReference>
<proteinExistence type="predicted"/>
<sequence length="126" mass="14218">MTSSHNVLKTLQGFPDVRLKLTRYMQEMCACSLALPPIISLLELGERFFWLAASILTWRPKEVYFHTIPDEIIEKLIEEGTVLYVAGGLIKEHPLILPFIKQVVGTIDSVMGLPKALIEKLIKDAL</sequence>
<dbReference type="InterPro" id="IPR003697">
    <property type="entry name" value="Maf-like"/>
</dbReference>
<dbReference type="GO" id="GO:0047429">
    <property type="term" value="F:nucleoside triphosphate diphosphatase activity"/>
    <property type="evidence" value="ECO:0007669"/>
    <property type="project" value="InterPro"/>
</dbReference>
<keyword evidence="1" id="KW-0378">Hydrolase</keyword>